<dbReference type="PANTHER" id="PTHR11014">
    <property type="entry name" value="PEPTIDASE M20 FAMILY MEMBER"/>
    <property type="match status" value="1"/>
</dbReference>
<dbReference type="GO" id="GO:0050118">
    <property type="term" value="F:N-acetyldiaminopimelate deacetylase activity"/>
    <property type="evidence" value="ECO:0007669"/>
    <property type="project" value="UniProtKB-ARBA"/>
</dbReference>
<keyword evidence="2" id="KW-0464">Manganese</keyword>
<comment type="caution">
    <text evidence="4">The sequence shown here is derived from an EMBL/GenBank/DDBJ whole genome shotgun (WGS) entry which is preliminary data.</text>
</comment>
<accession>A0A9E2KX93</accession>
<dbReference type="GO" id="GO:0019877">
    <property type="term" value="P:diaminopimelate biosynthetic process"/>
    <property type="evidence" value="ECO:0007669"/>
    <property type="project" value="UniProtKB-ARBA"/>
</dbReference>
<dbReference type="SUPFAM" id="SSF55031">
    <property type="entry name" value="Bacterial exopeptidase dimerisation domain"/>
    <property type="match status" value="1"/>
</dbReference>
<dbReference type="InterPro" id="IPR002933">
    <property type="entry name" value="Peptidase_M20"/>
</dbReference>
<dbReference type="Gene3D" id="3.40.630.10">
    <property type="entry name" value="Zn peptidases"/>
    <property type="match status" value="1"/>
</dbReference>
<dbReference type="PIRSF" id="PIRSF005962">
    <property type="entry name" value="Pept_M20D_amidohydro"/>
    <property type="match status" value="1"/>
</dbReference>
<reference evidence="4" key="2">
    <citation type="submission" date="2021-04" db="EMBL/GenBank/DDBJ databases">
        <authorList>
            <person name="Gilroy R."/>
        </authorList>
    </citation>
    <scope>NUCLEOTIDE SEQUENCE</scope>
    <source>
        <strain evidence="4">A6-441</strain>
    </source>
</reference>
<dbReference type="Proteomes" id="UP000724657">
    <property type="component" value="Unassembled WGS sequence"/>
</dbReference>
<feature type="binding site" evidence="2">
    <location>
        <position position="102"/>
    </location>
    <ligand>
        <name>Mn(2+)</name>
        <dbReference type="ChEBI" id="CHEBI:29035"/>
        <label>2</label>
    </ligand>
</feature>
<dbReference type="Pfam" id="PF01546">
    <property type="entry name" value="Peptidase_M20"/>
    <property type="match status" value="1"/>
</dbReference>
<dbReference type="Gene3D" id="3.30.70.360">
    <property type="match status" value="1"/>
</dbReference>
<dbReference type="EMBL" id="JAHLFN010000015">
    <property type="protein sequence ID" value="MBU3841665.1"/>
    <property type="molecule type" value="Genomic_DNA"/>
</dbReference>
<dbReference type="InterPro" id="IPR017439">
    <property type="entry name" value="Amidohydrolase"/>
</dbReference>
<dbReference type="InterPro" id="IPR036264">
    <property type="entry name" value="Bact_exopeptidase_dim_dom"/>
</dbReference>
<dbReference type="NCBIfam" id="TIGR01891">
    <property type="entry name" value="amidohydrolases"/>
    <property type="match status" value="1"/>
</dbReference>
<dbReference type="FunFam" id="3.30.70.360:FF:000001">
    <property type="entry name" value="N-acetyldiaminopimelate deacetylase"/>
    <property type="match status" value="1"/>
</dbReference>
<dbReference type="InterPro" id="IPR011650">
    <property type="entry name" value="Peptidase_M20_dimer"/>
</dbReference>
<comment type="cofactor">
    <cofactor evidence="2">
        <name>Mn(2+)</name>
        <dbReference type="ChEBI" id="CHEBI:29035"/>
    </cofactor>
    <text evidence="2">The Mn(2+) ion enhances activity.</text>
</comment>
<organism evidence="4 5">
    <name type="scientific">Candidatus Fusobacterium pullicola</name>
    <dbReference type="NCBI Taxonomy" id="2838601"/>
    <lineage>
        <taxon>Bacteria</taxon>
        <taxon>Fusobacteriati</taxon>
        <taxon>Fusobacteriota</taxon>
        <taxon>Fusobacteriia</taxon>
        <taxon>Fusobacteriales</taxon>
        <taxon>Fusobacteriaceae</taxon>
        <taxon>Fusobacterium</taxon>
    </lineage>
</organism>
<feature type="domain" description="Peptidase M20 dimerisation" evidence="3">
    <location>
        <begin position="183"/>
        <end position="278"/>
    </location>
</feature>
<dbReference type="AlphaFoldDB" id="A0A9E2KX93"/>
<feature type="binding site" evidence="2">
    <location>
        <position position="359"/>
    </location>
    <ligand>
        <name>Mn(2+)</name>
        <dbReference type="ChEBI" id="CHEBI:29035"/>
        <label>2</label>
    </ligand>
</feature>
<name>A0A9E2KX93_9FUSO</name>
<evidence type="ECO:0000259" key="3">
    <source>
        <dbReference type="Pfam" id="PF07687"/>
    </source>
</evidence>
<dbReference type="SUPFAM" id="SSF53187">
    <property type="entry name" value="Zn-dependent exopeptidases"/>
    <property type="match status" value="1"/>
</dbReference>
<dbReference type="Pfam" id="PF07687">
    <property type="entry name" value="M20_dimer"/>
    <property type="match status" value="1"/>
</dbReference>
<proteinExistence type="predicted"/>
<feature type="binding site" evidence="2">
    <location>
        <position position="136"/>
    </location>
    <ligand>
        <name>Mn(2+)</name>
        <dbReference type="ChEBI" id="CHEBI:29035"/>
        <label>2</label>
    </ligand>
</feature>
<evidence type="ECO:0000256" key="1">
    <source>
        <dbReference type="ARBA" id="ARBA00022801"/>
    </source>
</evidence>
<protein>
    <submittedName>
        <fullName evidence="4">Amidohydrolase</fullName>
    </submittedName>
</protein>
<evidence type="ECO:0000313" key="5">
    <source>
        <dbReference type="Proteomes" id="UP000724657"/>
    </source>
</evidence>
<keyword evidence="1" id="KW-0378">Hydrolase</keyword>
<evidence type="ECO:0000313" key="4">
    <source>
        <dbReference type="EMBL" id="MBU3841665.1"/>
    </source>
</evidence>
<feature type="binding site" evidence="2">
    <location>
        <position position="160"/>
    </location>
    <ligand>
        <name>Mn(2+)</name>
        <dbReference type="ChEBI" id="CHEBI:29035"/>
        <label>2</label>
    </ligand>
</feature>
<keyword evidence="2" id="KW-0479">Metal-binding</keyword>
<reference evidence="4" key="1">
    <citation type="journal article" date="2021" name="PeerJ">
        <title>Extensive microbial diversity within the chicken gut microbiome revealed by metagenomics and culture.</title>
        <authorList>
            <person name="Gilroy R."/>
            <person name="Ravi A."/>
            <person name="Getino M."/>
            <person name="Pursley I."/>
            <person name="Horton D.L."/>
            <person name="Alikhan N.F."/>
            <person name="Baker D."/>
            <person name="Gharbi K."/>
            <person name="Hall N."/>
            <person name="Watson M."/>
            <person name="Adriaenssens E.M."/>
            <person name="Foster-Nyarko E."/>
            <person name="Jarju S."/>
            <person name="Secka A."/>
            <person name="Antonio M."/>
            <person name="Oren A."/>
            <person name="Chaudhuri R.R."/>
            <person name="La Ragione R."/>
            <person name="Hildebrand F."/>
            <person name="Pallen M.J."/>
        </authorList>
    </citation>
    <scope>NUCLEOTIDE SEQUENCE</scope>
    <source>
        <strain evidence="4">A6-441</strain>
    </source>
</reference>
<sequence>MKTMELAKKYHNYVVSMRREFHQNPEASMEEYNTSKRIKEELEKMGVEYRSIAGTGVVATLKGKFPGKCIALRGDIDALAVVEENKKEYASKNHGLMHACGHDTHASMLLGAVKVLKEMQDEIHGTVKFFFQPGEEVGKGARKMVEEGALEGVDSIMGIHIASMLPVGTINAEPGPRMAAADKFKITITGKGGHGSAPHQCVDAVVVGAATIMNLQSIVSRELTPLKPAVVTVGSIHSGTRFNVIAPTAVLEGTVRYYEPEYFKTISQAIERIAKLTAETYRAEASVEYENAVKPTINDESCAKLAQETAAKIVGAQNVVTVGPETGGEDFSEFSSIVPGVMTKLGAGNPEKDACYPHHHGKFEVDEDAFIYGVAYYSQYALDYLNTNKTPSEC</sequence>
<dbReference type="GO" id="GO:0046872">
    <property type="term" value="F:metal ion binding"/>
    <property type="evidence" value="ECO:0007669"/>
    <property type="project" value="UniProtKB-KW"/>
</dbReference>
<gene>
    <name evidence="4" type="ORF">IAA47_01470</name>
</gene>
<evidence type="ECO:0000256" key="2">
    <source>
        <dbReference type="PIRSR" id="PIRSR005962-1"/>
    </source>
</evidence>
<dbReference type="PANTHER" id="PTHR11014:SF63">
    <property type="entry name" value="METALLOPEPTIDASE, PUTATIVE (AFU_ORTHOLOGUE AFUA_6G09600)-RELATED"/>
    <property type="match status" value="1"/>
</dbReference>
<feature type="binding site" evidence="2">
    <location>
        <position position="100"/>
    </location>
    <ligand>
        <name>Mn(2+)</name>
        <dbReference type="ChEBI" id="CHEBI:29035"/>
        <label>2</label>
    </ligand>
</feature>